<evidence type="ECO:0000256" key="5">
    <source>
        <dbReference type="SAM" id="Phobius"/>
    </source>
</evidence>
<reference evidence="9" key="1">
    <citation type="submission" date="2024-06" db="UniProtKB">
        <authorList>
            <consortium name="RefSeq"/>
        </authorList>
    </citation>
    <scope>NUCLEOTIDE SEQUENCE [LARGE SCALE GENOMIC DNA]</scope>
</reference>
<keyword evidence="3" id="KW-1015">Disulfide bond</keyword>
<evidence type="ECO:0000259" key="7">
    <source>
        <dbReference type="PROSITE" id="PS50835"/>
    </source>
</evidence>
<dbReference type="KEGG" id="cvn:111120966"/>
<dbReference type="GO" id="GO:0009897">
    <property type="term" value="C:external side of plasma membrane"/>
    <property type="evidence" value="ECO:0007669"/>
    <property type="project" value="TreeGrafter"/>
</dbReference>
<keyword evidence="5" id="KW-1133">Transmembrane helix</keyword>
<dbReference type="SMART" id="SM00408">
    <property type="entry name" value="IGc2"/>
    <property type="match status" value="2"/>
</dbReference>
<keyword evidence="9" id="KW-1185">Reference proteome</keyword>
<evidence type="ECO:0000256" key="1">
    <source>
        <dbReference type="ARBA" id="ARBA00004167"/>
    </source>
</evidence>
<dbReference type="PROSITE" id="PS50835">
    <property type="entry name" value="IG_LIKE"/>
    <property type="match status" value="3"/>
</dbReference>
<dbReference type="GO" id="GO:0050859">
    <property type="term" value="P:negative regulation of B cell receptor signaling pathway"/>
    <property type="evidence" value="ECO:0007669"/>
    <property type="project" value="TreeGrafter"/>
</dbReference>
<name>A0A8B8CPM6_CRAVI</name>
<gene>
    <name evidence="10" type="primary">LOC111120966</name>
</gene>
<organism evidence="9 10">
    <name type="scientific">Crassostrea virginica</name>
    <name type="common">Eastern oyster</name>
    <dbReference type="NCBI Taxonomy" id="6565"/>
    <lineage>
        <taxon>Eukaryota</taxon>
        <taxon>Metazoa</taxon>
        <taxon>Spiralia</taxon>
        <taxon>Lophotrochozoa</taxon>
        <taxon>Mollusca</taxon>
        <taxon>Bivalvia</taxon>
        <taxon>Autobranchia</taxon>
        <taxon>Pteriomorphia</taxon>
        <taxon>Ostreida</taxon>
        <taxon>Ostreoidea</taxon>
        <taxon>Ostreidae</taxon>
        <taxon>Crassostrea</taxon>
    </lineage>
</organism>
<dbReference type="CDD" id="cd00096">
    <property type="entry name" value="Ig"/>
    <property type="match status" value="1"/>
</dbReference>
<dbReference type="InterPro" id="IPR003598">
    <property type="entry name" value="Ig_sub2"/>
</dbReference>
<dbReference type="OrthoDB" id="6161934at2759"/>
<dbReference type="GO" id="GO:0070062">
    <property type="term" value="C:extracellular exosome"/>
    <property type="evidence" value="ECO:0007669"/>
    <property type="project" value="TreeGrafter"/>
</dbReference>
<dbReference type="SMART" id="SM00409">
    <property type="entry name" value="IG"/>
    <property type="match status" value="4"/>
</dbReference>
<dbReference type="GO" id="GO:0042609">
    <property type="term" value="F:CD4 receptor binding"/>
    <property type="evidence" value="ECO:0007669"/>
    <property type="project" value="TreeGrafter"/>
</dbReference>
<evidence type="ECO:0000256" key="4">
    <source>
        <dbReference type="SAM" id="MobiDB-lite"/>
    </source>
</evidence>
<dbReference type="GO" id="GO:0005769">
    <property type="term" value="C:early endosome"/>
    <property type="evidence" value="ECO:0007669"/>
    <property type="project" value="TreeGrafter"/>
</dbReference>
<feature type="domain" description="Ig-like" evidence="7">
    <location>
        <begin position="233"/>
        <end position="320"/>
    </location>
</feature>
<dbReference type="InterPro" id="IPR013783">
    <property type="entry name" value="Ig-like_fold"/>
</dbReference>
<dbReference type="GO" id="GO:0055037">
    <property type="term" value="C:recycling endosome"/>
    <property type="evidence" value="ECO:0007669"/>
    <property type="project" value="TreeGrafter"/>
</dbReference>
<evidence type="ECO:0000259" key="8">
    <source>
        <dbReference type="PROSITE" id="PS50853"/>
    </source>
</evidence>
<dbReference type="InterPro" id="IPR003599">
    <property type="entry name" value="Ig_sub"/>
</dbReference>
<proteinExistence type="predicted"/>
<evidence type="ECO:0000313" key="10">
    <source>
        <dbReference type="RefSeq" id="XP_022317747.1"/>
    </source>
</evidence>
<accession>A0A8B8CPM6</accession>
<dbReference type="InterPro" id="IPR003961">
    <property type="entry name" value="FN3_dom"/>
</dbReference>
<keyword evidence="5" id="KW-0812">Transmembrane</keyword>
<dbReference type="AlphaFoldDB" id="A0A8B8CPM6"/>
<feature type="domain" description="Ig-like" evidence="7">
    <location>
        <begin position="323"/>
        <end position="406"/>
    </location>
</feature>
<dbReference type="Pfam" id="PF13927">
    <property type="entry name" value="Ig_3"/>
    <property type="match status" value="2"/>
</dbReference>
<dbReference type="RefSeq" id="XP_022317747.1">
    <property type="nucleotide sequence ID" value="XM_022462039.1"/>
</dbReference>
<keyword evidence="2 5" id="KW-0472">Membrane</keyword>
<feature type="domain" description="Fibronectin type-III" evidence="8">
    <location>
        <begin position="595"/>
        <end position="691"/>
    </location>
</feature>
<dbReference type="PANTHER" id="PTHR46958">
    <property type="entry name" value="B-CELL RECEPTOR CD22"/>
    <property type="match status" value="1"/>
</dbReference>
<feature type="region of interest" description="Disordered" evidence="4">
    <location>
        <begin position="784"/>
        <end position="810"/>
    </location>
</feature>
<dbReference type="SMART" id="SM00060">
    <property type="entry name" value="FN3"/>
    <property type="match status" value="1"/>
</dbReference>
<protein>
    <submittedName>
        <fullName evidence="10">Hemicentin-2-like</fullName>
    </submittedName>
</protein>
<feature type="transmembrane region" description="Helical" evidence="5">
    <location>
        <begin position="697"/>
        <end position="719"/>
    </location>
</feature>
<dbReference type="GO" id="GO:0033691">
    <property type="term" value="F:sialic acid binding"/>
    <property type="evidence" value="ECO:0007669"/>
    <property type="project" value="TreeGrafter"/>
</dbReference>
<dbReference type="Pfam" id="PF08205">
    <property type="entry name" value="C2-set_2"/>
    <property type="match status" value="1"/>
</dbReference>
<dbReference type="InterPro" id="IPR036116">
    <property type="entry name" value="FN3_sf"/>
</dbReference>
<feature type="signal peptide" evidence="6">
    <location>
        <begin position="1"/>
        <end position="25"/>
    </location>
</feature>
<dbReference type="Gene3D" id="2.60.40.10">
    <property type="entry name" value="Immunoglobulins"/>
    <property type="match status" value="5"/>
</dbReference>
<evidence type="ECO:0000313" key="9">
    <source>
        <dbReference type="Proteomes" id="UP000694844"/>
    </source>
</evidence>
<sequence length="810" mass="89770">MLFLQSATFLMASFIFIYTIKVSSTSTEYHETGSNVCLTFALTAVSSLQTVFIRKDNLNICARFGTHAYVYTFPNNWGNRTFNCSVSAKRVSLCFDDFQQTDEGLFSLHSSGITDAPSLKNTTLKQAIPVHEVNLSVITTPITVITGQQINLTCTTSYCIPPANITWYKSAGDITSLSSSTLVNSGDLVQTISSVQSIVVKGDNGKRVFCKASNMRGKDVTSFMNTLNVMYKPEVRCSLPSPYRIQEERTATLICTVTDANPNTSITWRWNKQDNLNVDLHDGPAYTIPNIQRKRSGTYVCTASNTVGTSEGESVVVDVQYKPEVVSVVSSPYRVIEGQTATLVCTVIAANPNTTLTWIWIKADSPNVELHNGPNYTIPYIQRRASGSYICTAGNAVGTSDGAKITIDVQFQPSIEIKQRMIVNETDRVVLTRQINSNPLANVSWLHGTQMLKRQTFVKTTSFIIETAQCTDTMNFTLIASNIVQSNVTSRVELIVNCKPTTEKTNVSVGITDTSGIRFSSIIIAYPLPHYVLDYEDGTKINGMTDTLTWNSINNFTISFSKSDAKPRDYGLYHLRLSNVFGNTVIYVNVFPQRKPDSPKSIEVICDVKRARVKWKSSFNGGDPQMFTAFAINGQQGTHSQTLPDRGENEIHETFVENLQPSLTYVFYVSARNSHGHSSSDIKSCAMLKETSDQTGVVAGSLGGSLALVIVVCIIVVIVHRHYTCSCACNIEFAKRNKKTAKEDATYTHITDNENTERNLYDGLAKNESEKQYETILMKEREATTEKHYESLSKSENNDRNVVSEKTGAY</sequence>
<keyword evidence="6" id="KW-0732">Signal</keyword>
<evidence type="ECO:0000256" key="2">
    <source>
        <dbReference type="ARBA" id="ARBA00023136"/>
    </source>
</evidence>
<comment type="subcellular location">
    <subcellularLocation>
        <location evidence="1">Membrane</location>
        <topology evidence="1">Single-pass membrane protein</topology>
    </subcellularLocation>
</comment>
<feature type="domain" description="Ig-like" evidence="7">
    <location>
        <begin position="117"/>
        <end position="221"/>
    </location>
</feature>
<feature type="compositionally biased region" description="Basic and acidic residues" evidence="4">
    <location>
        <begin position="784"/>
        <end position="803"/>
    </location>
</feature>
<evidence type="ECO:0000256" key="3">
    <source>
        <dbReference type="ARBA" id="ARBA00023157"/>
    </source>
</evidence>
<dbReference type="InterPro" id="IPR036179">
    <property type="entry name" value="Ig-like_dom_sf"/>
</dbReference>
<dbReference type="PROSITE" id="PS50853">
    <property type="entry name" value="FN3"/>
    <property type="match status" value="1"/>
</dbReference>
<dbReference type="PANTHER" id="PTHR46958:SF1">
    <property type="entry name" value="B-CELL RECEPTOR CD22"/>
    <property type="match status" value="1"/>
</dbReference>
<dbReference type="InterPro" id="IPR007110">
    <property type="entry name" value="Ig-like_dom"/>
</dbReference>
<dbReference type="GeneID" id="111120966"/>
<dbReference type="SUPFAM" id="SSF49265">
    <property type="entry name" value="Fibronectin type III"/>
    <property type="match status" value="1"/>
</dbReference>
<dbReference type="SUPFAM" id="SSF48726">
    <property type="entry name" value="Immunoglobulin"/>
    <property type="match status" value="4"/>
</dbReference>
<feature type="chain" id="PRO_5034656370" evidence="6">
    <location>
        <begin position="26"/>
        <end position="810"/>
    </location>
</feature>
<dbReference type="Proteomes" id="UP000694844">
    <property type="component" value="Chromosome 1"/>
</dbReference>
<dbReference type="InterPro" id="IPR013162">
    <property type="entry name" value="CD80_C2-set"/>
</dbReference>
<dbReference type="GO" id="GO:0019903">
    <property type="term" value="F:protein phosphatase binding"/>
    <property type="evidence" value="ECO:0007669"/>
    <property type="project" value="TreeGrafter"/>
</dbReference>
<evidence type="ECO:0000256" key="6">
    <source>
        <dbReference type="SAM" id="SignalP"/>
    </source>
</evidence>
<reference evidence="10" key="2">
    <citation type="submission" date="2025-08" db="UniProtKB">
        <authorList>
            <consortium name="RefSeq"/>
        </authorList>
    </citation>
    <scope>IDENTIFICATION</scope>
    <source>
        <tissue evidence="10">Whole sample</tissue>
    </source>
</reference>